<protein>
    <submittedName>
        <fullName evidence="2">Manganese transport protein MntH</fullName>
    </submittedName>
</protein>
<feature type="region of interest" description="Disordered" evidence="1">
    <location>
        <begin position="8"/>
        <end position="38"/>
    </location>
</feature>
<name>A0A1R4KP44_9LACT</name>
<proteinExistence type="predicted"/>
<gene>
    <name evidence="2" type="ORF">FM115_11495</name>
</gene>
<dbReference type="AlphaFoldDB" id="A0A1R4KP44"/>
<evidence type="ECO:0000313" key="2">
    <source>
        <dbReference type="EMBL" id="SJN46005.1"/>
    </source>
</evidence>
<dbReference type="Proteomes" id="UP000195611">
    <property type="component" value="Unassembled WGS sequence"/>
</dbReference>
<dbReference type="EMBL" id="FUKW01000171">
    <property type="protein sequence ID" value="SJN46005.1"/>
    <property type="molecule type" value="Genomic_DNA"/>
</dbReference>
<organism evidence="2 3">
    <name type="scientific">Marinilactibacillus psychrotolerans 42ea</name>
    <dbReference type="NCBI Taxonomy" id="1255609"/>
    <lineage>
        <taxon>Bacteria</taxon>
        <taxon>Bacillati</taxon>
        <taxon>Bacillota</taxon>
        <taxon>Bacilli</taxon>
        <taxon>Lactobacillales</taxon>
        <taxon>Carnobacteriaceae</taxon>
        <taxon>Marinilactibacillus</taxon>
    </lineage>
</organism>
<sequence>MLMMFLKEGGNILKDTTSQSGKEHKPRLIQHANGPSLE</sequence>
<evidence type="ECO:0000313" key="3">
    <source>
        <dbReference type="Proteomes" id="UP000195611"/>
    </source>
</evidence>
<evidence type="ECO:0000256" key="1">
    <source>
        <dbReference type="SAM" id="MobiDB-lite"/>
    </source>
</evidence>
<accession>A0A1R4KP44</accession>
<reference evidence="2 3" key="1">
    <citation type="submission" date="2017-02" db="EMBL/GenBank/DDBJ databases">
        <authorList>
            <person name="Peterson S.W."/>
        </authorList>
    </citation>
    <scope>NUCLEOTIDE SEQUENCE [LARGE SCALE GENOMIC DNA]</scope>
    <source>
        <strain evidence="2 3">42ea</strain>
    </source>
</reference>